<dbReference type="InterPro" id="IPR000182">
    <property type="entry name" value="GNAT_dom"/>
</dbReference>
<dbReference type="GO" id="GO:0031417">
    <property type="term" value="C:NatC complex"/>
    <property type="evidence" value="ECO:0007669"/>
    <property type="project" value="TreeGrafter"/>
</dbReference>
<dbReference type="InterPro" id="IPR044542">
    <property type="entry name" value="NAA30-like"/>
</dbReference>
<evidence type="ECO:0000256" key="1">
    <source>
        <dbReference type="ARBA" id="ARBA00022679"/>
    </source>
</evidence>
<dbReference type="Pfam" id="PF00583">
    <property type="entry name" value="Acetyltransf_1"/>
    <property type="match status" value="1"/>
</dbReference>
<comment type="similarity">
    <text evidence="3">Belongs to the acetyltransferase family. MAK3 subfamily.</text>
</comment>
<dbReference type="PANTHER" id="PTHR45896:SF1">
    <property type="entry name" value="N-ALPHA-ACETYLTRANSFERASE 30"/>
    <property type="match status" value="1"/>
</dbReference>
<dbReference type="PROSITE" id="PS51186">
    <property type="entry name" value="GNAT"/>
    <property type="match status" value="1"/>
</dbReference>
<name>A0A059F0F5_9MICR</name>
<dbReference type="STRING" id="1288291.A0A059F0F5"/>
<sequence length="163" mass="19516">MFYLKKYDSYNQTKELRLFFKKTLTETYNYFLFIELLYKSKDYIFMVTDKTQLIAAVTGMEEHRNTGTIAMLGVLKEYRKHGLAKFLVKLILNSFYNKGITTVYVDTNESNIPALKLYKSIGFVIINYFERYYTDCSPAFRLKIELKEEFDMKNDIYFYLLNN</sequence>
<accession>A0A059F0F5</accession>
<organism evidence="5 6">
    <name type="scientific">Anncaliia algerae PRA339</name>
    <dbReference type="NCBI Taxonomy" id="1288291"/>
    <lineage>
        <taxon>Eukaryota</taxon>
        <taxon>Fungi</taxon>
        <taxon>Fungi incertae sedis</taxon>
        <taxon>Microsporidia</taxon>
        <taxon>Tubulinosematoidea</taxon>
        <taxon>Tubulinosematidae</taxon>
        <taxon>Anncaliia</taxon>
    </lineage>
</organism>
<evidence type="ECO:0000313" key="5">
    <source>
        <dbReference type="EMBL" id="KCZ80466.1"/>
    </source>
</evidence>
<keyword evidence="1" id="KW-0808">Transferase</keyword>
<dbReference type="CDD" id="cd04301">
    <property type="entry name" value="NAT_SF"/>
    <property type="match status" value="1"/>
</dbReference>
<dbReference type="OrthoDB" id="249099at2759"/>
<dbReference type="AlphaFoldDB" id="A0A059F0F5"/>
<evidence type="ECO:0000256" key="2">
    <source>
        <dbReference type="ARBA" id="ARBA00023315"/>
    </source>
</evidence>
<keyword evidence="6" id="KW-1185">Reference proteome</keyword>
<dbReference type="VEuPathDB" id="MicrosporidiaDB:H312_02142"/>
<gene>
    <name evidence="5" type="ORF">H312_02142</name>
</gene>
<protein>
    <recommendedName>
        <fullName evidence="4">N-acetyltransferase domain-containing protein</fullName>
    </recommendedName>
</protein>
<dbReference type="EMBL" id="KK365180">
    <property type="protein sequence ID" value="KCZ80466.1"/>
    <property type="molecule type" value="Genomic_DNA"/>
</dbReference>
<proteinExistence type="inferred from homology"/>
<evidence type="ECO:0000313" key="6">
    <source>
        <dbReference type="Proteomes" id="UP000030655"/>
    </source>
</evidence>
<dbReference type="HOGENOM" id="CLU_1626611_0_0_1"/>
<feature type="domain" description="N-acetyltransferase" evidence="4">
    <location>
        <begin position="2"/>
        <end position="147"/>
    </location>
</feature>
<dbReference type="SUPFAM" id="SSF55729">
    <property type="entry name" value="Acyl-CoA N-acyltransferases (Nat)"/>
    <property type="match status" value="1"/>
</dbReference>
<keyword evidence="2" id="KW-0012">Acyltransferase</keyword>
<reference evidence="6" key="1">
    <citation type="submission" date="2013-02" db="EMBL/GenBank/DDBJ databases">
        <authorList>
            <consortium name="The Broad Institute Genome Sequencing Platform"/>
            <person name="Cuomo C."/>
            <person name="Becnel J."/>
            <person name="Sanscrainte N."/>
            <person name="Walker B."/>
            <person name="Young S.K."/>
            <person name="Zeng Q."/>
            <person name="Gargeya S."/>
            <person name="Fitzgerald M."/>
            <person name="Haas B."/>
            <person name="Abouelleil A."/>
            <person name="Alvarado L."/>
            <person name="Arachchi H.M."/>
            <person name="Berlin A.M."/>
            <person name="Chapman S.B."/>
            <person name="Dewar J."/>
            <person name="Goldberg J."/>
            <person name="Griggs A."/>
            <person name="Gujja S."/>
            <person name="Hansen M."/>
            <person name="Howarth C."/>
            <person name="Imamovic A."/>
            <person name="Larimer J."/>
            <person name="McCowan C."/>
            <person name="Murphy C."/>
            <person name="Neiman D."/>
            <person name="Pearson M."/>
            <person name="Priest M."/>
            <person name="Roberts A."/>
            <person name="Saif S."/>
            <person name="Shea T."/>
            <person name="Sisk P."/>
            <person name="Sykes S."/>
            <person name="Wortman J."/>
            <person name="Nusbaum C."/>
            <person name="Birren B."/>
        </authorList>
    </citation>
    <scope>NUCLEOTIDE SEQUENCE [LARGE SCALE GENOMIC DNA]</scope>
    <source>
        <strain evidence="6">PRA339</strain>
    </source>
</reference>
<dbReference type="Gene3D" id="3.40.630.30">
    <property type="match status" value="1"/>
</dbReference>
<reference evidence="5 6" key="2">
    <citation type="submission" date="2014-03" db="EMBL/GenBank/DDBJ databases">
        <title>The Genome Sequence of Anncaliia algerae insect isolate PRA339.</title>
        <authorList>
            <consortium name="The Broad Institute Genome Sequencing Platform"/>
            <consortium name="The Broad Institute Genome Sequencing Center for Infectious Disease"/>
            <person name="Cuomo C."/>
            <person name="Becnel J."/>
            <person name="Sanscrainte N."/>
            <person name="Walker B."/>
            <person name="Young S.K."/>
            <person name="Zeng Q."/>
            <person name="Gargeya S."/>
            <person name="Fitzgerald M."/>
            <person name="Haas B."/>
            <person name="Abouelleil A."/>
            <person name="Alvarado L."/>
            <person name="Arachchi H.M."/>
            <person name="Berlin A.M."/>
            <person name="Chapman S.B."/>
            <person name="Dewar J."/>
            <person name="Goldberg J."/>
            <person name="Griggs A."/>
            <person name="Gujja S."/>
            <person name="Hansen M."/>
            <person name="Howarth C."/>
            <person name="Imamovic A."/>
            <person name="Larimer J."/>
            <person name="McCowan C."/>
            <person name="Murphy C."/>
            <person name="Neiman D."/>
            <person name="Pearson M."/>
            <person name="Priest M."/>
            <person name="Roberts A."/>
            <person name="Saif S."/>
            <person name="Shea T."/>
            <person name="Sisk P."/>
            <person name="Sykes S."/>
            <person name="Wortman J."/>
            <person name="Nusbaum C."/>
            <person name="Birren B."/>
        </authorList>
    </citation>
    <scope>NUCLEOTIDE SEQUENCE [LARGE SCALE GENOMIC DNA]</scope>
    <source>
        <strain evidence="5 6">PRA339</strain>
    </source>
</reference>
<evidence type="ECO:0000256" key="3">
    <source>
        <dbReference type="ARBA" id="ARBA00024025"/>
    </source>
</evidence>
<dbReference type="PANTHER" id="PTHR45896">
    <property type="entry name" value="N-ALPHA-ACETYLTRANSFERASE 30"/>
    <property type="match status" value="1"/>
</dbReference>
<dbReference type="Proteomes" id="UP000030655">
    <property type="component" value="Unassembled WGS sequence"/>
</dbReference>
<dbReference type="GO" id="GO:0004596">
    <property type="term" value="F:protein-N-terminal amino-acid acetyltransferase activity"/>
    <property type="evidence" value="ECO:0007669"/>
    <property type="project" value="InterPro"/>
</dbReference>
<evidence type="ECO:0000259" key="4">
    <source>
        <dbReference type="PROSITE" id="PS51186"/>
    </source>
</evidence>
<dbReference type="InterPro" id="IPR016181">
    <property type="entry name" value="Acyl_CoA_acyltransferase"/>
</dbReference>